<reference evidence="1 2" key="1">
    <citation type="submission" date="2024-08" db="EMBL/GenBank/DDBJ databases">
        <title>Insights into the chromosomal genome structure of Flemingia macrophylla.</title>
        <authorList>
            <person name="Ding Y."/>
            <person name="Zhao Y."/>
            <person name="Bi W."/>
            <person name="Wu M."/>
            <person name="Zhao G."/>
            <person name="Gong Y."/>
            <person name="Li W."/>
            <person name="Zhang P."/>
        </authorList>
    </citation>
    <scope>NUCLEOTIDE SEQUENCE [LARGE SCALE GENOMIC DNA]</scope>
    <source>
        <strain evidence="1">DYQJB</strain>
        <tissue evidence="1">Leaf</tissue>
    </source>
</reference>
<proteinExistence type="predicted"/>
<evidence type="ECO:0000313" key="1">
    <source>
        <dbReference type="EMBL" id="KAL2331609.1"/>
    </source>
</evidence>
<sequence length="54" mass="6178">MKKEILCPFFANLLERWRYGVRCPIAKYGNIAMCKEDDASMAASTDFKDEACLI</sequence>
<organism evidence="1 2">
    <name type="scientific">Flemingia macrophylla</name>
    <dbReference type="NCBI Taxonomy" id="520843"/>
    <lineage>
        <taxon>Eukaryota</taxon>
        <taxon>Viridiplantae</taxon>
        <taxon>Streptophyta</taxon>
        <taxon>Embryophyta</taxon>
        <taxon>Tracheophyta</taxon>
        <taxon>Spermatophyta</taxon>
        <taxon>Magnoliopsida</taxon>
        <taxon>eudicotyledons</taxon>
        <taxon>Gunneridae</taxon>
        <taxon>Pentapetalae</taxon>
        <taxon>rosids</taxon>
        <taxon>fabids</taxon>
        <taxon>Fabales</taxon>
        <taxon>Fabaceae</taxon>
        <taxon>Papilionoideae</taxon>
        <taxon>50 kb inversion clade</taxon>
        <taxon>NPAAA clade</taxon>
        <taxon>indigoferoid/millettioid clade</taxon>
        <taxon>Phaseoleae</taxon>
        <taxon>Flemingia</taxon>
    </lineage>
</organism>
<protein>
    <submittedName>
        <fullName evidence="1">Uncharacterized protein</fullName>
    </submittedName>
</protein>
<dbReference type="AlphaFoldDB" id="A0ABD1M744"/>
<accession>A0ABD1M744</accession>
<gene>
    <name evidence="1" type="ORF">Fmac_019190</name>
</gene>
<name>A0ABD1M744_9FABA</name>
<comment type="caution">
    <text evidence="1">The sequence shown here is derived from an EMBL/GenBank/DDBJ whole genome shotgun (WGS) entry which is preliminary data.</text>
</comment>
<evidence type="ECO:0000313" key="2">
    <source>
        <dbReference type="Proteomes" id="UP001603857"/>
    </source>
</evidence>
<keyword evidence="2" id="KW-1185">Reference proteome</keyword>
<dbReference type="EMBL" id="JBGMDY010000006">
    <property type="protein sequence ID" value="KAL2331609.1"/>
    <property type="molecule type" value="Genomic_DNA"/>
</dbReference>
<dbReference type="Proteomes" id="UP001603857">
    <property type="component" value="Unassembled WGS sequence"/>
</dbReference>